<feature type="domain" description="Serine aminopeptidase S33" evidence="1">
    <location>
        <begin position="68"/>
        <end position="262"/>
    </location>
</feature>
<dbReference type="Gene3D" id="3.40.50.1820">
    <property type="entry name" value="alpha/beta hydrolase"/>
    <property type="match status" value="1"/>
</dbReference>
<name>A0A7S0EDW7_9CRYP</name>
<dbReference type="InterPro" id="IPR029058">
    <property type="entry name" value="AB_hydrolase_fold"/>
</dbReference>
<dbReference type="InterPro" id="IPR052920">
    <property type="entry name" value="DNA-binding_regulatory"/>
</dbReference>
<gene>
    <name evidence="2" type="ORF">HPHI1048_LOCUS8727</name>
</gene>
<dbReference type="PANTHER" id="PTHR43358:SF4">
    <property type="entry name" value="ALPHA_BETA HYDROLASE FOLD-1 DOMAIN-CONTAINING PROTEIN"/>
    <property type="match status" value="1"/>
</dbReference>
<reference evidence="2" key="1">
    <citation type="submission" date="2021-01" db="EMBL/GenBank/DDBJ databases">
        <authorList>
            <person name="Corre E."/>
            <person name="Pelletier E."/>
            <person name="Niang G."/>
            <person name="Scheremetjew M."/>
            <person name="Finn R."/>
            <person name="Kale V."/>
            <person name="Holt S."/>
            <person name="Cochrane G."/>
            <person name="Meng A."/>
            <person name="Brown T."/>
            <person name="Cohen L."/>
        </authorList>
    </citation>
    <scope>NUCLEOTIDE SEQUENCE</scope>
    <source>
        <strain evidence="2">CCMP325</strain>
    </source>
</reference>
<evidence type="ECO:0000313" key="2">
    <source>
        <dbReference type="EMBL" id="CAD8480922.1"/>
    </source>
</evidence>
<dbReference type="Pfam" id="PF12146">
    <property type="entry name" value="Hydrolase_4"/>
    <property type="match status" value="1"/>
</dbReference>
<organism evidence="2">
    <name type="scientific">Hanusia phi</name>
    <dbReference type="NCBI Taxonomy" id="3032"/>
    <lineage>
        <taxon>Eukaryota</taxon>
        <taxon>Cryptophyceae</taxon>
        <taxon>Pyrenomonadales</taxon>
        <taxon>Geminigeraceae</taxon>
        <taxon>Hanusia</taxon>
    </lineage>
</organism>
<accession>A0A7S0EDW7</accession>
<dbReference type="EMBL" id="HBEO01012794">
    <property type="protein sequence ID" value="CAD8480922.1"/>
    <property type="molecule type" value="Transcribed_RNA"/>
</dbReference>
<proteinExistence type="predicted"/>
<dbReference type="AlphaFoldDB" id="A0A7S0EDW7"/>
<sequence>MTEIFAALICRPPRHSYTLTDLGPARFRMDGKLYSRTDFQLYNKRGLRIECSHYRAGPNEFDEYEASPCVVYLHGNCGSRVDADEIVEGLLEEGVSVFSLDFSGCGLSDGDLVSLGYFEQDDLSCVLEYLANDPSTTSVAIWGRSMGAVVALLVAGSEQFKGISCLILDSPYSSLQQLLEQLAHKYIPQVPLLPYEKVVEAALLSLRQAVRQKANYDLFDVETTSPASRCRMPALFAHAKDDQLIPASHSKLLMEAYAGEKELLELDGDHNSARESEFLKKVSSYLVRNLSSSSPLSIEKSRKEVEKRALEPQHSQDPVSWFSSFVGGLFQTETAR</sequence>
<dbReference type="PANTHER" id="PTHR43358">
    <property type="entry name" value="ALPHA/BETA-HYDROLASE"/>
    <property type="match status" value="1"/>
</dbReference>
<dbReference type="InterPro" id="IPR022742">
    <property type="entry name" value="Hydrolase_4"/>
</dbReference>
<evidence type="ECO:0000259" key="1">
    <source>
        <dbReference type="Pfam" id="PF12146"/>
    </source>
</evidence>
<protein>
    <recommendedName>
        <fullName evidence="1">Serine aminopeptidase S33 domain-containing protein</fullName>
    </recommendedName>
</protein>
<dbReference type="SUPFAM" id="SSF53474">
    <property type="entry name" value="alpha/beta-Hydrolases"/>
    <property type="match status" value="1"/>
</dbReference>